<dbReference type="PROSITE" id="PS51733">
    <property type="entry name" value="BPL_LPL_CATALYTIC"/>
    <property type="match status" value="1"/>
</dbReference>
<dbReference type="HAMAP" id="MF_00013">
    <property type="entry name" value="LipB"/>
    <property type="match status" value="1"/>
</dbReference>
<keyword evidence="12" id="KW-1185">Reference proteome</keyword>
<dbReference type="PROSITE" id="PS01313">
    <property type="entry name" value="LIPB"/>
    <property type="match status" value="1"/>
</dbReference>
<keyword evidence="5" id="KW-0963">Cytoplasm</keyword>
<dbReference type="NCBIfam" id="NF010925">
    <property type="entry name" value="PRK14345.1"/>
    <property type="match status" value="1"/>
</dbReference>
<comment type="similarity">
    <text evidence="5 6">Belongs to the LipB family.</text>
</comment>
<dbReference type="InterPro" id="IPR004143">
    <property type="entry name" value="BPL_LPL_catalytic"/>
</dbReference>
<dbReference type="PANTHER" id="PTHR10993:SF7">
    <property type="entry name" value="LIPOYLTRANSFERASE 2, MITOCHONDRIAL-RELATED"/>
    <property type="match status" value="1"/>
</dbReference>
<dbReference type="InterPro" id="IPR045864">
    <property type="entry name" value="aa-tRNA-synth_II/BPL/LPL"/>
</dbReference>
<dbReference type="PIRSF" id="PIRSF016262">
    <property type="entry name" value="LPLase"/>
    <property type="match status" value="1"/>
</dbReference>
<feature type="binding site" evidence="5 8">
    <location>
        <begin position="156"/>
        <end position="158"/>
    </location>
    <ligand>
        <name>substrate</name>
    </ligand>
</feature>
<evidence type="ECO:0000256" key="6">
    <source>
        <dbReference type="PIRNR" id="PIRNR016262"/>
    </source>
</evidence>
<accession>K0AV67</accession>
<dbReference type="PANTHER" id="PTHR10993">
    <property type="entry name" value="OCTANOYLTRANSFERASE"/>
    <property type="match status" value="1"/>
</dbReference>
<evidence type="ECO:0000256" key="4">
    <source>
        <dbReference type="ARBA" id="ARBA00024732"/>
    </source>
</evidence>
<evidence type="ECO:0000259" key="10">
    <source>
        <dbReference type="PROSITE" id="PS51733"/>
    </source>
</evidence>
<evidence type="ECO:0000256" key="9">
    <source>
        <dbReference type="PIRSR" id="PIRSR016262-3"/>
    </source>
</evidence>
<dbReference type="AlphaFoldDB" id="K0AV67"/>
<gene>
    <name evidence="5 11" type="primary">lipB</name>
    <name evidence="11" type="ordered locus">Curi_c00780</name>
</gene>
<keyword evidence="2 5" id="KW-0808">Transferase</keyword>
<dbReference type="STRING" id="1128398.Curi_c00780"/>
<feature type="binding site" evidence="5 8">
    <location>
        <begin position="75"/>
        <end position="82"/>
    </location>
    <ligand>
        <name>substrate</name>
    </ligand>
</feature>
<dbReference type="InterPro" id="IPR000544">
    <property type="entry name" value="Octanoyltransferase"/>
</dbReference>
<protein>
    <recommendedName>
        <fullName evidence="5 6">Octanoyltransferase</fullName>
        <ecNumber evidence="5 6">2.3.1.181</ecNumber>
    </recommendedName>
    <alternativeName>
        <fullName evidence="5">Lipoate-protein ligase B</fullName>
    </alternativeName>
    <alternativeName>
        <fullName evidence="5">Lipoyl/octanoyl transferase</fullName>
    </alternativeName>
    <alternativeName>
        <fullName evidence="5">Octanoyl-[acyl-carrier-protein]-protein N-octanoyltransferase</fullName>
    </alternativeName>
</protein>
<name>K0AV67_GOTA9</name>
<comment type="function">
    <text evidence="4 5 6">Catalyzes the transfer of endogenously produced octanoic acid from octanoyl-acyl-carrier-protein onto the lipoyl domains of lipoate-dependent enzymes. Lipoyl-ACP can also act as a substrate although octanoyl-ACP is likely to be the physiological substrate.</text>
</comment>
<dbReference type="HOGENOM" id="CLU_035168_1_3_9"/>
<proteinExistence type="inferred from homology"/>
<dbReference type="KEGG" id="cad:Curi_c00780"/>
<dbReference type="OrthoDB" id="9787061at2"/>
<feature type="binding site" evidence="5 8">
    <location>
        <begin position="143"/>
        <end position="145"/>
    </location>
    <ligand>
        <name>substrate</name>
    </ligand>
</feature>
<feature type="domain" description="BPL/LPL catalytic" evidence="10">
    <location>
        <begin position="30"/>
        <end position="213"/>
    </location>
</feature>
<evidence type="ECO:0000313" key="11">
    <source>
        <dbReference type="EMBL" id="AFS77159.1"/>
    </source>
</evidence>
<evidence type="ECO:0000256" key="5">
    <source>
        <dbReference type="HAMAP-Rule" id="MF_00013"/>
    </source>
</evidence>
<dbReference type="UniPathway" id="UPA00538">
    <property type="reaction ID" value="UER00592"/>
</dbReference>
<dbReference type="EMBL" id="CP003326">
    <property type="protein sequence ID" value="AFS77159.1"/>
    <property type="molecule type" value="Genomic_DNA"/>
</dbReference>
<sequence>MELNVLSLGKYNYEKSLELQFDLLKKRQEDKIKDTLILVEHPHVITLGKNAHKENILVSGEHLKKNGIDLVEINRGGDVTYHGPGQIVGYPIINIKEKKMGIKDFVSKLEEVFIALLNEKYGIIAIRDNINNGVWVDKNKIVALGLAVKRWVTMHGFAFNVGTDLNFFNLIVPCGVQGRGVTTVEKLTGKEVDLEQEKSDLLRYFIEIFNYTSIKEVTIDDLEV</sequence>
<dbReference type="eggNOG" id="COG0321">
    <property type="taxonomic scope" value="Bacteria"/>
</dbReference>
<evidence type="ECO:0000256" key="3">
    <source>
        <dbReference type="ARBA" id="ARBA00023315"/>
    </source>
</evidence>
<dbReference type="NCBIfam" id="TIGR00214">
    <property type="entry name" value="lipB"/>
    <property type="match status" value="1"/>
</dbReference>
<dbReference type="GO" id="GO:0005737">
    <property type="term" value="C:cytoplasm"/>
    <property type="evidence" value="ECO:0007669"/>
    <property type="project" value="UniProtKB-SubCell"/>
</dbReference>
<organism evidence="11 12">
    <name type="scientific">Gottschalkia acidurici (strain ATCC 7906 / DSM 604 / BCRC 14475 / CIP 104303 / KCTC 5404 / NCIMB 10678 / 9a)</name>
    <name type="common">Clostridium acidurici</name>
    <dbReference type="NCBI Taxonomy" id="1128398"/>
    <lineage>
        <taxon>Bacteria</taxon>
        <taxon>Bacillati</taxon>
        <taxon>Bacillota</taxon>
        <taxon>Tissierellia</taxon>
        <taxon>Tissierellales</taxon>
        <taxon>Gottschalkiaceae</taxon>
        <taxon>Gottschalkia</taxon>
    </lineage>
</organism>
<feature type="active site" description="Acyl-thioester intermediate" evidence="5 7">
    <location>
        <position position="174"/>
    </location>
</feature>
<dbReference type="InterPro" id="IPR020605">
    <property type="entry name" value="Octanoyltransferase_CS"/>
</dbReference>
<evidence type="ECO:0000256" key="1">
    <source>
        <dbReference type="ARBA" id="ARBA00004821"/>
    </source>
</evidence>
<dbReference type="EC" id="2.3.1.181" evidence="5 6"/>
<dbReference type="GO" id="GO:0009249">
    <property type="term" value="P:protein lipoylation"/>
    <property type="evidence" value="ECO:0007669"/>
    <property type="project" value="InterPro"/>
</dbReference>
<evidence type="ECO:0000256" key="2">
    <source>
        <dbReference type="ARBA" id="ARBA00022679"/>
    </source>
</evidence>
<dbReference type="Pfam" id="PF21948">
    <property type="entry name" value="LplA-B_cat"/>
    <property type="match status" value="1"/>
</dbReference>
<reference evidence="11 12" key="1">
    <citation type="journal article" date="2012" name="PLoS ONE">
        <title>The purine-utilizing bacterium Clostridium acidurici 9a: a genome-guided metabolic reconsideration.</title>
        <authorList>
            <person name="Hartwich K."/>
            <person name="Poehlein A."/>
            <person name="Daniel R."/>
        </authorList>
    </citation>
    <scope>NUCLEOTIDE SEQUENCE [LARGE SCALE GENOMIC DNA]</scope>
    <source>
        <strain evidence="12">ATCC 7906 / DSM 604 / BCRC 14475 / CIP 104303 / KCTC 5404 / NCIMB 10678 / 9a</strain>
    </source>
</reference>
<dbReference type="SUPFAM" id="SSF55681">
    <property type="entry name" value="Class II aaRS and biotin synthetases"/>
    <property type="match status" value="1"/>
</dbReference>
<evidence type="ECO:0000313" key="12">
    <source>
        <dbReference type="Proteomes" id="UP000006094"/>
    </source>
</evidence>
<evidence type="ECO:0000256" key="7">
    <source>
        <dbReference type="PIRSR" id="PIRSR016262-1"/>
    </source>
</evidence>
<dbReference type="Gene3D" id="3.30.930.10">
    <property type="entry name" value="Bira Bifunctional Protein, Domain 2"/>
    <property type="match status" value="1"/>
</dbReference>
<dbReference type="PATRIC" id="fig|1128398.3.peg.78"/>
<dbReference type="Proteomes" id="UP000006094">
    <property type="component" value="Chromosome"/>
</dbReference>
<comment type="pathway">
    <text evidence="1 5 6">Protein modification; protein lipoylation via endogenous pathway; protein N(6)-(lipoyl)lysine from octanoyl-[acyl-carrier-protein]: step 1/2.</text>
</comment>
<comment type="subcellular location">
    <subcellularLocation>
        <location evidence="5">Cytoplasm</location>
    </subcellularLocation>
</comment>
<keyword evidence="3 5" id="KW-0012">Acyltransferase</keyword>
<evidence type="ECO:0000256" key="8">
    <source>
        <dbReference type="PIRSR" id="PIRSR016262-2"/>
    </source>
</evidence>
<dbReference type="RefSeq" id="WP_014966296.1">
    <property type="nucleotide sequence ID" value="NC_018664.1"/>
</dbReference>
<feature type="site" description="Lowers pKa of active site Cys" evidence="5 9">
    <location>
        <position position="140"/>
    </location>
</feature>
<comment type="catalytic activity">
    <reaction evidence="5 6">
        <text>octanoyl-[ACP] + L-lysyl-[protein] = N(6)-octanoyl-L-lysyl-[protein] + holo-[ACP] + H(+)</text>
        <dbReference type="Rhea" id="RHEA:17665"/>
        <dbReference type="Rhea" id="RHEA-COMP:9636"/>
        <dbReference type="Rhea" id="RHEA-COMP:9685"/>
        <dbReference type="Rhea" id="RHEA-COMP:9752"/>
        <dbReference type="Rhea" id="RHEA-COMP:9928"/>
        <dbReference type="ChEBI" id="CHEBI:15378"/>
        <dbReference type="ChEBI" id="CHEBI:29969"/>
        <dbReference type="ChEBI" id="CHEBI:64479"/>
        <dbReference type="ChEBI" id="CHEBI:78463"/>
        <dbReference type="ChEBI" id="CHEBI:78809"/>
        <dbReference type="EC" id="2.3.1.181"/>
    </reaction>
</comment>
<dbReference type="CDD" id="cd16444">
    <property type="entry name" value="LipB"/>
    <property type="match status" value="1"/>
</dbReference>
<dbReference type="GO" id="GO:0033819">
    <property type="term" value="F:lipoyl(octanoyl) transferase activity"/>
    <property type="evidence" value="ECO:0007669"/>
    <property type="project" value="UniProtKB-EC"/>
</dbReference>
<comment type="miscellaneous">
    <text evidence="5">In the reaction, the free carboxyl group of octanoic acid is attached via an amide linkage to the epsilon-amino group of a specific lysine residue of lipoyl domains of lipoate-dependent enzymes.</text>
</comment>